<organism evidence="7 8">
    <name type="scientific">Candidatus Enterocloster excrementigallinarum</name>
    <dbReference type="NCBI Taxonomy" id="2838558"/>
    <lineage>
        <taxon>Bacteria</taxon>
        <taxon>Bacillati</taxon>
        <taxon>Bacillota</taxon>
        <taxon>Clostridia</taxon>
        <taxon>Lachnospirales</taxon>
        <taxon>Lachnospiraceae</taxon>
        <taxon>Enterocloster</taxon>
    </lineage>
</organism>
<comment type="similarity">
    <text evidence="1">In the C-terminal section; belongs to the class-I pyridoxal-phosphate-dependent aminotransferase family.</text>
</comment>
<evidence type="ECO:0000256" key="4">
    <source>
        <dbReference type="ARBA" id="ARBA00023125"/>
    </source>
</evidence>
<dbReference type="GO" id="GO:0003700">
    <property type="term" value="F:DNA-binding transcription factor activity"/>
    <property type="evidence" value="ECO:0007669"/>
    <property type="project" value="InterPro"/>
</dbReference>
<dbReference type="EMBL" id="DWWB01000078">
    <property type="protein sequence ID" value="HJC67678.1"/>
    <property type="molecule type" value="Genomic_DNA"/>
</dbReference>
<dbReference type="SUPFAM" id="SSF46785">
    <property type="entry name" value="Winged helix' DNA-binding domain"/>
    <property type="match status" value="1"/>
</dbReference>
<dbReference type="InterPro" id="IPR015424">
    <property type="entry name" value="PyrdxlP-dep_Trfase"/>
</dbReference>
<dbReference type="GO" id="GO:0030170">
    <property type="term" value="F:pyridoxal phosphate binding"/>
    <property type="evidence" value="ECO:0007669"/>
    <property type="project" value="InterPro"/>
</dbReference>
<reference evidence="7" key="2">
    <citation type="submission" date="2021-04" db="EMBL/GenBank/DDBJ databases">
        <authorList>
            <person name="Gilroy R."/>
        </authorList>
    </citation>
    <scope>NUCLEOTIDE SEQUENCE</scope>
    <source>
        <strain evidence="7">CHK198-12963</strain>
    </source>
</reference>
<comment type="caution">
    <text evidence="7">The sequence shown here is derived from an EMBL/GenBank/DDBJ whole genome shotgun (WGS) entry which is preliminary data.</text>
</comment>
<gene>
    <name evidence="7" type="ORF">H9931_13365</name>
</gene>
<dbReference type="Proteomes" id="UP000823863">
    <property type="component" value="Unassembled WGS sequence"/>
</dbReference>
<evidence type="ECO:0000313" key="7">
    <source>
        <dbReference type="EMBL" id="HJC67678.1"/>
    </source>
</evidence>
<sequence>MLHYDLEKKKERPLYEALYEFLKEDILRGRFQPGTRLPSKRELARDNGISVKTVLGAYEQLLVEGYITSQEKRGYFVANVETMEEYHPTPASYPQLYQEEQWFADFTSNNTVYDKFPFSLWRKVMREVLTEKDMELVRRAHFLGVSSLREAIADYLYRLRGMNVSPECIIIGASIEYLYGKLIRLLPSGTVYGMENPGYRKIPRIYEENGLSWRSVDMDENGICMESLRASGAGVIHVSPEHHYPLGTVMSAARRQELLAWAAETPYRYIIEDDYDCEFRYRSRSIPALQSMDRSHRVIYMNTFSKTLAPAIRISYMVLPEELMHRYIDNANFYSNSASSCEQYALAKFIEKGYFERHLSRMKKYYHTEGERLRRILKQSSLLPAVSVSGGESGTHLLVKVDTSMTDQEIKDAARQAGINLACLSEFCSQVRPEYEHTLVLNYSDMEEKNLREAVRRLGNLFIQW</sequence>
<proteinExistence type="inferred from homology"/>
<dbReference type="CDD" id="cd07377">
    <property type="entry name" value="WHTH_GntR"/>
    <property type="match status" value="1"/>
</dbReference>
<keyword evidence="7" id="KW-0032">Aminotransferase</keyword>
<dbReference type="InterPro" id="IPR004839">
    <property type="entry name" value="Aminotransferase_I/II_large"/>
</dbReference>
<dbReference type="InterPro" id="IPR000524">
    <property type="entry name" value="Tscrpt_reg_HTH_GntR"/>
</dbReference>
<dbReference type="PANTHER" id="PTHR46577">
    <property type="entry name" value="HTH-TYPE TRANSCRIPTIONAL REGULATORY PROTEIN GABR"/>
    <property type="match status" value="1"/>
</dbReference>
<name>A0A9D2TG85_9FIRM</name>
<evidence type="ECO:0000256" key="5">
    <source>
        <dbReference type="ARBA" id="ARBA00023163"/>
    </source>
</evidence>
<dbReference type="Gene3D" id="1.10.10.10">
    <property type="entry name" value="Winged helix-like DNA-binding domain superfamily/Winged helix DNA-binding domain"/>
    <property type="match status" value="1"/>
</dbReference>
<dbReference type="Pfam" id="PF00155">
    <property type="entry name" value="Aminotran_1_2"/>
    <property type="match status" value="1"/>
</dbReference>
<keyword evidence="3" id="KW-0805">Transcription regulation</keyword>
<dbReference type="Gene3D" id="3.40.640.10">
    <property type="entry name" value="Type I PLP-dependent aspartate aminotransferase-like (Major domain)"/>
    <property type="match status" value="1"/>
</dbReference>
<dbReference type="InterPro" id="IPR051446">
    <property type="entry name" value="HTH_trans_reg/aminotransferase"/>
</dbReference>
<dbReference type="GO" id="GO:0003677">
    <property type="term" value="F:DNA binding"/>
    <property type="evidence" value="ECO:0007669"/>
    <property type="project" value="UniProtKB-KW"/>
</dbReference>
<dbReference type="SUPFAM" id="SSF53383">
    <property type="entry name" value="PLP-dependent transferases"/>
    <property type="match status" value="1"/>
</dbReference>
<feature type="domain" description="HTH gntR-type" evidence="6">
    <location>
        <begin position="12"/>
        <end position="80"/>
    </location>
</feature>
<dbReference type="SMART" id="SM00345">
    <property type="entry name" value="HTH_GNTR"/>
    <property type="match status" value="1"/>
</dbReference>
<keyword evidence="4" id="KW-0238">DNA-binding</keyword>
<dbReference type="GO" id="GO:0008483">
    <property type="term" value="F:transaminase activity"/>
    <property type="evidence" value="ECO:0007669"/>
    <property type="project" value="UniProtKB-KW"/>
</dbReference>
<keyword evidence="2" id="KW-0663">Pyridoxal phosphate</keyword>
<dbReference type="InterPro" id="IPR036390">
    <property type="entry name" value="WH_DNA-bd_sf"/>
</dbReference>
<dbReference type="InterPro" id="IPR015421">
    <property type="entry name" value="PyrdxlP-dep_Trfase_major"/>
</dbReference>
<dbReference type="AlphaFoldDB" id="A0A9D2TG85"/>
<evidence type="ECO:0000256" key="3">
    <source>
        <dbReference type="ARBA" id="ARBA00023015"/>
    </source>
</evidence>
<dbReference type="PANTHER" id="PTHR46577:SF1">
    <property type="entry name" value="HTH-TYPE TRANSCRIPTIONAL REGULATORY PROTEIN GABR"/>
    <property type="match status" value="1"/>
</dbReference>
<evidence type="ECO:0000256" key="2">
    <source>
        <dbReference type="ARBA" id="ARBA00022898"/>
    </source>
</evidence>
<keyword evidence="5" id="KW-0804">Transcription</keyword>
<dbReference type="PROSITE" id="PS50949">
    <property type="entry name" value="HTH_GNTR"/>
    <property type="match status" value="1"/>
</dbReference>
<accession>A0A9D2TG85</accession>
<keyword evidence="7" id="KW-0808">Transferase</keyword>
<reference evidence="7" key="1">
    <citation type="journal article" date="2021" name="PeerJ">
        <title>Extensive microbial diversity within the chicken gut microbiome revealed by metagenomics and culture.</title>
        <authorList>
            <person name="Gilroy R."/>
            <person name="Ravi A."/>
            <person name="Getino M."/>
            <person name="Pursley I."/>
            <person name="Horton D.L."/>
            <person name="Alikhan N.F."/>
            <person name="Baker D."/>
            <person name="Gharbi K."/>
            <person name="Hall N."/>
            <person name="Watson M."/>
            <person name="Adriaenssens E.M."/>
            <person name="Foster-Nyarko E."/>
            <person name="Jarju S."/>
            <person name="Secka A."/>
            <person name="Antonio M."/>
            <person name="Oren A."/>
            <person name="Chaudhuri R.R."/>
            <person name="La Ragione R."/>
            <person name="Hildebrand F."/>
            <person name="Pallen M.J."/>
        </authorList>
    </citation>
    <scope>NUCLEOTIDE SEQUENCE</scope>
    <source>
        <strain evidence="7">CHK198-12963</strain>
    </source>
</reference>
<dbReference type="Pfam" id="PF00392">
    <property type="entry name" value="GntR"/>
    <property type="match status" value="1"/>
</dbReference>
<dbReference type="CDD" id="cd00609">
    <property type="entry name" value="AAT_like"/>
    <property type="match status" value="1"/>
</dbReference>
<protein>
    <submittedName>
        <fullName evidence="7">PLP-dependent aminotransferase family protein</fullName>
    </submittedName>
</protein>
<evidence type="ECO:0000313" key="8">
    <source>
        <dbReference type="Proteomes" id="UP000823863"/>
    </source>
</evidence>
<evidence type="ECO:0000256" key="1">
    <source>
        <dbReference type="ARBA" id="ARBA00005384"/>
    </source>
</evidence>
<dbReference type="InterPro" id="IPR036388">
    <property type="entry name" value="WH-like_DNA-bd_sf"/>
</dbReference>
<evidence type="ECO:0000259" key="6">
    <source>
        <dbReference type="PROSITE" id="PS50949"/>
    </source>
</evidence>